<comment type="caution">
    <text evidence="1">The sequence shown here is derived from an EMBL/GenBank/DDBJ whole genome shotgun (WGS) entry which is preliminary data.</text>
</comment>
<reference evidence="1" key="1">
    <citation type="submission" date="2021-03" db="EMBL/GenBank/DDBJ databases">
        <authorList>
            <person name="Li Z."/>
            <person name="Yang C."/>
        </authorList>
    </citation>
    <scope>NUCLEOTIDE SEQUENCE</scope>
    <source>
        <strain evidence="1">Dzin_1.0</strain>
        <tissue evidence="1">Leaf</tissue>
    </source>
</reference>
<accession>A0A9D5BWN7</accession>
<evidence type="ECO:0000313" key="1">
    <source>
        <dbReference type="EMBL" id="KAJ0962084.1"/>
    </source>
</evidence>
<organism evidence="1 2">
    <name type="scientific">Dioscorea zingiberensis</name>
    <dbReference type="NCBI Taxonomy" id="325984"/>
    <lineage>
        <taxon>Eukaryota</taxon>
        <taxon>Viridiplantae</taxon>
        <taxon>Streptophyta</taxon>
        <taxon>Embryophyta</taxon>
        <taxon>Tracheophyta</taxon>
        <taxon>Spermatophyta</taxon>
        <taxon>Magnoliopsida</taxon>
        <taxon>Liliopsida</taxon>
        <taxon>Dioscoreales</taxon>
        <taxon>Dioscoreaceae</taxon>
        <taxon>Dioscorea</taxon>
    </lineage>
</organism>
<sequence>MLSPTKIFPIAGEKHKISLVADEVPEINSIADEVPGSSPVLKERSIEKPRGLADAMEPLSPGVATSLLYQAPESQDSRALPIFLRHVLETETCFSMTLSLEPMTGISN</sequence>
<reference evidence="1" key="2">
    <citation type="journal article" date="2022" name="Hortic Res">
        <title>The genome of Dioscorea zingiberensis sheds light on the biosynthesis, origin and evolution of the medicinally important diosgenin saponins.</title>
        <authorList>
            <person name="Li Y."/>
            <person name="Tan C."/>
            <person name="Li Z."/>
            <person name="Guo J."/>
            <person name="Li S."/>
            <person name="Chen X."/>
            <person name="Wang C."/>
            <person name="Dai X."/>
            <person name="Yang H."/>
            <person name="Song W."/>
            <person name="Hou L."/>
            <person name="Xu J."/>
            <person name="Tong Z."/>
            <person name="Xu A."/>
            <person name="Yuan X."/>
            <person name="Wang W."/>
            <person name="Yang Q."/>
            <person name="Chen L."/>
            <person name="Sun Z."/>
            <person name="Wang K."/>
            <person name="Pan B."/>
            <person name="Chen J."/>
            <person name="Bao Y."/>
            <person name="Liu F."/>
            <person name="Qi X."/>
            <person name="Gang D.R."/>
            <person name="Wen J."/>
            <person name="Li J."/>
        </authorList>
    </citation>
    <scope>NUCLEOTIDE SEQUENCE</scope>
    <source>
        <strain evidence="1">Dzin_1.0</strain>
    </source>
</reference>
<gene>
    <name evidence="1" type="ORF">J5N97_029912</name>
</gene>
<name>A0A9D5BWN7_9LILI</name>
<protein>
    <submittedName>
        <fullName evidence="1">Uncharacterized protein</fullName>
    </submittedName>
</protein>
<proteinExistence type="predicted"/>
<keyword evidence="2" id="KW-1185">Reference proteome</keyword>
<dbReference type="Proteomes" id="UP001085076">
    <property type="component" value="Miscellaneous, Linkage group lg10"/>
</dbReference>
<dbReference type="AlphaFoldDB" id="A0A9D5BWN7"/>
<dbReference type="EMBL" id="JAGGNH010000010">
    <property type="protein sequence ID" value="KAJ0962084.1"/>
    <property type="molecule type" value="Genomic_DNA"/>
</dbReference>
<evidence type="ECO:0000313" key="2">
    <source>
        <dbReference type="Proteomes" id="UP001085076"/>
    </source>
</evidence>